<dbReference type="InterPro" id="IPR057531">
    <property type="entry name" value="PUMA/OVT1_CC"/>
</dbReference>
<reference evidence="7" key="1">
    <citation type="submission" date="2022-11" db="UniProtKB">
        <authorList>
            <consortium name="WormBaseParasite"/>
        </authorList>
    </citation>
    <scope>IDENTIFICATION</scope>
</reference>
<evidence type="ECO:0000313" key="7">
    <source>
        <dbReference type="WBParaSite" id="PgR011_g112_t01"/>
    </source>
</evidence>
<dbReference type="Gene3D" id="1.20.1170.10">
    <property type="match status" value="1"/>
</dbReference>
<protein>
    <submittedName>
        <fullName evidence="7">227 kDa spindle-and centromere-associated protein</fullName>
    </submittedName>
</protein>
<evidence type="ECO:0000313" key="6">
    <source>
        <dbReference type="Proteomes" id="UP000887569"/>
    </source>
</evidence>
<evidence type="ECO:0000259" key="4">
    <source>
        <dbReference type="Pfam" id="PF15035"/>
    </source>
</evidence>
<dbReference type="Pfam" id="PF24627">
    <property type="entry name" value="PUMA_CC"/>
    <property type="match status" value="1"/>
</dbReference>
<dbReference type="SUPFAM" id="SSF57997">
    <property type="entry name" value="Tropomyosin"/>
    <property type="match status" value="2"/>
</dbReference>
<name>A0A915AN94_PARUN</name>
<sequence>MLEQTNEIAIDAELESTPEVSDVTRRITRTVVTSTNYSTSGIVGTLSIDGLANVDDIDFYDASESFNSNVVLSSESQSIAQLDRAQDDLNNFRRRIDANIEEQREHADLMAGLQRKVEEYRRRVAEIENQIGTHKIDERVVFNLIEADSEPWTPDLKSLGTDYEISNRLEEEHRRVDELRLRLEQSRMQIVQLQGENQHLKQQFEITLREKERMYQMRERHLEQYLNEEQKKMMDLWTELQQVRRQCSEYKDQTERDLENQRNEFLKVMRSVGGVARQLNLSAEGGGFHSLLSENSSESGAVINHDTVLVEAMKRFYDQQAAPFKSVDIGLHDELIKKYEEAIERIIELESRGDGNSGKLATFESELKSTREKLIEYQEVLRKVHDLSREAGRHSDIAKRTRSLSPSGTLHAAPSEVLRSVRQVIRARDNELQQLQRRLKVAETEVAEMTARFESAEEARRKFEKQLNDSKKELNIQMKAVENANRDLKRLEERLRTTEAGKSSLESVNKHLNDEIRNFKMMYEQSTAEIERKVLEEADERYHIIEEEHKTRIRELTHRIDGLTDDNKRLKSDLNGVKDKYRNIESEYNNTLLKIEEKDQALKHLEDLRDDLLKDLENQRARFDAVTNELDNLQANFSVSTKNTVAIEMTIKEVKQQRDEISAQKEELSQELVELKHQMEIEFKKRKDMEKVCQCHIGDIEKLQTQVTEYEGQLMILRRHNDDLDTQIKTSHAKISTLENSLASSQKEIGKLTELNMKLQKEKQDLMNMRQKMDNDLDGLKEKLRKTEIEIEKLRNESKISVENEEKIELAYKEEVSRVRLLQKELEEAKFEIENSQRRLKQFEQENKDRLELVLRTKASSSEKSETFESSELIEIRIKELKDRHKLDVEKLENERGELIRRMQLLDDEHAEKERTIEQQLSEIDALKAQHEIEIERLKAEITSLETKYQNELEDERDQYNHNMELAKNTEEELRRKLTTLEKELKDANNNESALQNEGIIWEEKYDTITKELENVREYMGNIRADSEVEIQKWKNDANAAHIEIKNFEVTVETLKAQLMGANERVNSLNKTVSEQAAKIRELSAQIRRLEDELEDAKAIVATHETDLDNALNRLRSIEEQYGILQLENTKLRAEIDSLNRLLDTSKNKNASYEKDVERLKRKLVVLSVTTKEQVSELETRKNEHDQLDKSHRDKSRQIDQLKELIKTFEAKNERLRQELQNTSDKLIVAEADRNSLRNELKKLQQELQFGRDQMLRKTDEFHVALEGLANAHRTSEDGRVNALQELETKKFEISDLESRLENAEQRLATLQQEYINVDKERDVLNDSLRRFQAVITRCASVIPEGGEVVTGPVDVQTIDVHVQKLMNRVEKLEREKNEYRDSLSRLKRKNSDSHVAINKSETFYRSIEERVADVEEERRAAEVKLTSAKQLLRSQEEALKLRDEERHQMRSKIVAFELETRGKEAQLRHLNELVKTLRAELEAAQNDVRRLREREEQWDTNKFQLESKMRDHDGETQRVSMLMATFETERQSLNESLKKLASQLQASESKNADLKDDVDKLKRDLTKAERTEAELRRNLDEQTHLAQAAQHLNEQLTTVQTELATASNRKQQLEIELSNVRAELRDHKQHLRDAINRLSDLQRQLQDSHSEKNRLSDKIFTLEKTISSQRSTENDLRQQLSTASSERKTLQTELDDIRRRIEQFESAKHSAHEKIDELSKIRITLLKRIETLEKEKRGAESVISETALQREAIERSLSALERENKELYRNCAQLQQQIAQLEMDNGNRLIALTNKQKEEHERFVQSVRAEKAQVEKIIENRDRTQKNRIKQLENQLAVIRGQLNNERLKRRDATDRILISDMSKLGGSVFGLNNSGISSASTGYAFAQGLDYTLSHNAYSSHYTSPPSFKFAPVISSPVGGPNIPYRTTSTPFGVNEPAEAVQETYAATFHMKSASSDEMKEVSKQEMTIGTGDSTEMKKKTTIVVHMKETRSSTESDLSS</sequence>
<accession>A0A915AN94</accession>
<dbReference type="PANTHER" id="PTHR23159">
    <property type="entry name" value="CENTROSOMAL PROTEIN 2"/>
    <property type="match status" value="1"/>
</dbReference>
<feature type="coiled-coil region" evidence="2">
    <location>
        <begin position="1045"/>
        <end position="1261"/>
    </location>
</feature>
<evidence type="ECO:0000259" key="5">
    <source>
        <dbReference type="Pfam" id="PF24627"/>
    </source>
</evidence>
<feature type="region of interest" description="Disordered" evidence="3">
    <location>
        <begin position="1671"/>
        <end position="1692"/>
    </location>
</feature>
<feature type="region of interest" description="Disordered" evidence="3">
    <location>
        <begin position="392"/>
        <end position="411"/>
    </location>
</feature>
<evidence type="ECO:0000256" key="2">
    <source>
        <dbReference type="SAM" id="Coils"/>
    </source>
</evidence>
<dbReference type="Proteomes" id="UP000887569">
    <property type="component" value="Unplaced"/>
</dbReference>
<keyword evidence="1 2" id="KW-0175">Coiled coil</keyword>
<organism evidence="6 7">
    <name type="scientific">Parascaris univalens</name>
    <name type="common">Nematode worm</name>
    <dbReference type="NCBI Taxonomy" id="6257"/>
    <lineage>
        <taxon>Eukaryota</taxon>
        <taxon>Metazoa</taxon>
        <taxon>Ecdysozoa</taxon>
        <taxon>Nematoda</taxon>
        <taxon>Chromadorea</taxon>
        <taxon>Rhabditida</taxon>
        <taxon>Spirurina</taxon>
        <taxon>Ascaridomorpha</taxon>
        <taxon>Ascaridoidea</taxon>
        <taxon>Ascarididae</taxon>
        <taxon>Parascaris</taxon>
    </lineage>
</organism>
<feature type="compositionally biased region" description="Polar residues" evidence="3">
    <location>
        <begin position="1967"/>
        <end position="1976"/>
    </location>
</feature>
<feature type="coiled-coil region" evidence="2">
    <location>
        <begin position="169"/>
        <end position="264"/>
    </location>
</feature>
<proteinExistence type="predicted"/>
<feature type="coiled-coil region" evidence="2">
    <location>
        <begin position="418"/>
        <end position="998"/>
    </location>
</feature>
<dbReference type="Gene3D" id="1.10.287.1490">
    <property type="match status" value="3"/>
</dbReference>
<feature type="compositionally biased region" description="Polar residues" evidence="3">
    <location>
        <begin position="1671"/>
        <end position="1685"/>
    </location>
</feature>
<feature type="coiled-coil region" evidence="2">
    <location>
        <begin position="1356"/>
        <end position="1439"/>
    </location>
</feature>
<dbReference type="InterPro" id="IPR055167">
    <property type="entry name" value="Rootletin-like_CC"/>
</dbReference>
<feature type="coiled-coil region" evidence="2">
    <location>
        <begin position="82"/>
        <end position="137"/>
    </location>
</feature>
<dbReference type="Pfam" id="PF24423">
    <property type="entry name" value="OVT1"/>
    <property type="match status" value="1"/>
</dbReference>
<evidence type="ECO:0000256" key="1">
    <source>
        <dbReference type="ARBA" id="ARBA00023054"/>
    </source>
</evidence>
<dbReference type="WBParaSite" id="PgR011_g112_t01">
    <property type="protein sequence ID" value="PgR011_g112_t01"/>
    <property type="gene ID" value="PgR011_g112"/>
</dbReference>
<feature type="coiled-coil region" evidence="2">
    <location>
        <begin position="332"/>
        <end position="380"/>
    </location>
</feature>
<evidence type="ECO:0000256" key="3">
    <source>
        <dbReference type="SAM" id="MobiDB-lite"/>
    </source>
</evidence>
<keyword evidence="6" id="KW-1185">Reference proteome</keyword>
<feature type="domain" description="PUMA/OVT1 coiled-coil region" evidence="5">
    <location>
        <begin position="430"/>
        <end position="502"/>
    </location>
</feature>
<feature type="region of interest" description="Disordered" evidence="3">
    <location>
        <begin position="1958"/>
        <end position="1982"/>
    </location>
</feature>
<feature type="domain" description="Rootletin-like coiled-coil" evidence="4">
    <location>
        <begin position="93"/>
        <end position="268"/>
    </location>
</feature>
<dbReference type="Pfam" id="PF15035">
    <property type="entry name" value="Rootletin"/>
    <property type="match status" value="1"/>
</dbReference>
<dbReference type="PANTHER" id="PTHR23159:SF61">
    <property type="entry name" value="LIN-5 (FIVE) INTERACTING PROTEIN"/>
    <property type="match status" value="1"/>
</dbReference>
<feature type="coiled-coil region" evidence="2">
    <location>
        <begin position="1287"/>
        <end position="1321"/>
    </location>
</feature>